<dbReference type="Gramene" id="Jr01_31210_p2">
    <property type="protein sequence ID" value="cds.Jr01_31210_p2"/>
    <property type="gene ID" value="Jr01_31210"/>
</dbReference>
<accession>A0A833YGQ6</accession>
<gene>
    <name evidence="1" type="ORF">F2P56_002891</name>
</gene>
<proteinExistence type="predicted"/>
<dbReference type="AlphaFoldDB" id="A0A833YGQ6"/>
<reference evidence="1" key="2">
    <citation type="submission" date="2020-03" db="EMBL/GenBank/DDBJ databases">
        <title>Walnut 2.0.</title>
        <authorList>
            <person name="Marrano A."/>
            <person name="Britton M."/>
            <person name="Zimin A.V."/>
            <person name="Zaini P.A."/>
            <person name="Workman R."/>
            <person name="Puiu D."/>
            <person name="Bianco L."/>
            <person name="Allen B.J."/>
            <person name="Troggio M."/>
            <person name="Leslie C.A."/>
            <person name="Timp W."/>
            <person name="Dendekar A."/>
            <person name="Salzberg S.L."/>
            <person name="Neale D.B."/>
        </authorList>
    </citation>
    <scope>NUCLEOTIDE SEQUENCE</scope>
    <source>
        <tissue evidence="1">Leaves</tissue>
    </source>
</reference>
<comment type="caution">
    <text evidence="1">The sequence shown here is derived from an EMBL/GenBank/DDBJ whole genome shotgun (WGS) entry which is preliminary data.</text>
</comment>
<organism evidence="1 2">
    <name type="scientific">Juglans regia</name>
    <name type="common">English walnut</name>
    <dbReference type="NCBI Taxonomy" id="51240"/>
    <lineage>
        <taxon>Eukaryota</taxon>
        <taxon>Viridiplantae</taxon>
        <taxon>Streptophyta</taxon>
        <taxon>Embryophyta</taxon>
        <taxon>Tracheophyta</taxon>
        <taxon>Spermatophyta</taxon>
        <taxon>Magnoliopsida</taxon>
        <taxon>eudicotyledons</taxon>
        <taxon>Gunneridae</taxon>
        <taxon>Pentapetalae</taxon>
        <taxon>rosids</taxon>
        <taxon>fabids</taxon>
        <taxon>Fagales</taxon>
        <taxon>Juglandaceae</taxon>
        <taxon>Juglans</taxon>
    </lineage>
</organism>
<sequence>MDTSEDSGGPAERVCSATDTIDFQQVSGVKDKPDLLDPMQSLGSDVGQNRAMVTCDPRGGPTESFLMPTEVEENFEGMVESSTKVGGSQGGEISCGLTKESPELLQRGEKELVVWEYEGGSEEKEIEEEGTLIRVEPAASSADEPSEDDPIPINMISPTLPSDWVLKKVEELKSCIGISCEGYEEQFKALIIAMEAGHHGVESKRERELKRLTWSINYEGKEGSASRGRNKGRAGSVVK</sequence>
<evidence type="ECO:0000313" key="1">
    <source>
        <dbReference type="EMBL" id="KAF5482310.1"/>
    </source>
</evidence>
<dbReference type="EMBL" id="LIHL02000001">
    <property type="protein sequence ID" value="KAF5482310.1"/>
    <property type="molecule type" value="Genomic_DNA"/>
</dbReference>
<evidence type="ECO:0000313" key="2">
    <source>
        <dbReference type="Proteomes" id="UP000619265"/>
    </source>
</evidence>
<reference evidence="1" key="1">
    <citation type="submission" date="2015-10" db="EMBL/GenBank/DDBJ databases">
        <authorList>
            <person name="Martinez-Garcia P.J."/>
            <person name="Crepeau M.W."/>
            <person name="Puiu D."/>
            <person name="Gonzalez-Ibeas D."/>
            <person name="Whalen J."/>
            <person name="Stevens K."/>
            <person name="Paul R."/>
            <person name="Butterfield T."/>
            <person name="Britton M."/>
            <person name="Reagan R."/>
            <person name="Chakraborty S."/>
            <person name="Walawage S.L."/>
            <person name="Vasquez-Gross H.A."/>
            <person name="Cardeno C."/>
            <person name="Famula R."/>
            <person name="Pratt K."/>
            <person name="Kuruganti S."/>
            <person name="Aradhya M.K."/>
            <person name="Leslie C.A."/>
            <person name="Dandekar A.M."/>
            <person name="Salzberg S.L."/>
            <person name="Wegrzyn J.L."/>
            <person name="Langley C.H."/>
            <person name="Neale D.B."/>
        </authorList>
    </citation>
    <scope>NUCLEOTIDE SEQUENCE</scope>
    <source>
        <tissue evidence="1">Leaves</tissue>
    </source>
</reference>
<protein>
    <submittedName>
        <fullName evidence="1">Uncharacterized protein</fullName>
    </submittedName>
</protein>
<name>A0A833YGQ6_JUGRE</name>
<dbReference type="Proteomes" id="UP000619265">
    <property type="component" value="Unassembled WGS sequence"/>
</dbReference>